<dbReference type="EMBL" id="JBICBT010000881">
    <property type="protein sequence ID" value="KAL3095228.1"/>
    <property type="molecule type" value="Genomic_DNA"/>
</dbReference>
<proteinExistence type="predicted"/>
<organism evidence="2 3">
    <name type="scientific">Heterodera trifolii</name>
    <dbReference type="NCBI Taxonomy" id="157864"/>
    <lineage>
        <taxon>Eukaryota</taxon>
        <taxon>Metazoa</taxon>
        <taxon>Ecdysozoa</taxon>
        <taxon>Nematoda</taxon>
        <taxon>Chromadorea</taxon>
        <taxon>Rhabditida</taxon>
        <taxon>Tylenchina</taxon>
        <taxon>Tylenchomorpha</taxon>
        <taxon>Tylenchoidea</taxon>
        <taxon>Heteroderidae</taxon>
        <taxon>Heteroderinae</taxon>
        <taxon>Heterodera</taxon>
    </lineage>
</organism>
<comment type="caution">
    <text evidence="2">The sequence shown here is derived from an EMBL/GenBank/DDBJ whole genome shotgun (WGS) entry which is preliminary data.</text>
</comment>
<feature type="region of interest" description="Disordered" evidence="1">
    <location>
        <begin position="123"/>
        <end position="160"/>
    </location>
</feature>
<protein>
    <submittedName>
        <fullName evidence="2">Uncharacterized protein</fullName>
    </submittedName>
</protein>
<evidence type="ECO:0000313" key="2">
    <source>
        <dbReference type="EMBL" id="KAL3095228.1"/>
    </source>
</evidence>
<sequence>MPIGRRWMPKSNRWWKIANRAKWKQRHQAKAIKTPAEMFLGRKPRTTLDLLRPPPSQPIERDAEMARRFNKRFGTKLREFSVGNKVFARHRISQNWQQGKVSNVVFTTWHFVFEEQREIPVEMPLEDPHGEQENLGGQIDHGQQRRYPQRNCRPPQRFSP</sequence>
<reference evidence="2 3" key="1">
    <citation type="submission" date="2024-10" db="EMBL/GenBank/DDBJ databases">
        <authorList>
            <person name="Kim D."/>
        </authorList>
    </citation>
    <scope>NUCLEOTIDE SEQUENCE [LARGE SCALE GENOMIC DNA]</scope>
    <source>
        <strain evidence="2">BH-2024</strain>
    </source>
</reference>
<accession>A0ABD2JXU4</accession>
<evidence type="ECO:0000256" key="1">
    <source>
        <dbReference type="SAM" id="MobiDB-lite"/>
    </source>
</evidence>
<name>A0ABD2JXU4_9BILA</name>
<evidence type="ECO:0000313" key="3">
    <source>
        <dbReference type="Proteomes" id="UP001620626"/>
    </source>
</evidence>
<dbReference type="AlphaFoldDB" id="A0ABD2JXU4"/>
<keyword evidence="3" id="KW-1185">Reference proteome</keyword>
<gene>
    <name evidence="2" type="ORF">niasHT_020379</name>
</gene>
<feature type="compositionally biased region" description="Basic and acidic residues" evidence="1">
    <location>
        <begin position="123"/>
        <end position="132"/>
    </location>
</feature>
<dbReference type="Proteomes" id="UP001620626">
    <property type="component" value="Unassembled WGS sequence"/>
</dbReference>